<sequence length="285" mass="31852">MRNNFFLLLSFCFITCRVSLSAIPIDPKITNVTNNSVTISWITLSDCSGYIRFGLDPDNITSVAYDSRGQQYSGITHYVVVGEPFQIQSETRYYFDIIIDDDVYNNEGNHCTFVTGKNISVPPPLPDTKYGRVFKNDNHPASGSIVYLSVENTNGEQSQSLSCLVENSGYWLIDIGSIRATDLSDYFKYNENSTVKIECYNGKYGWAKFSADINSFFPANDIVLNLYEKGDVNLDLSVDISDVILVLRMAIDLDKAEKDMGDLNDDGVIDILDVVLLLKKAVGLE</sequence>
<dbReference type="GO" id="GO:0000272">
    <property type="term" value="P:polysaccharide catabolic process"/>
    <property type="evidence" value="ECO:0007669"/>
    <property type="project" value="InterPro"/>
</dbReference>
<accession>A0A1V6C535</accession>
<name>A0A1V6C535_UNCT6</name>
<dbReference type="EMBL" id="MWDQ01000146">
    <property type="protein sequence ID" value="OQB71986.1"/>
    <property type="molecule type" value="Genomic_DNA"/>
</dbReference>
<dbReference type="GO" id="GO:0003993">
    <property type="term" value="F:acid phosphatase activity"/>
    <property type="evidence" value="ECO:0007669"/>
    <property type="project" value="InterPro"/>
</dbReference>
<dbReference type="PROSITE" id="PS51766">
    <property type="entry name" value="DOCKERIN"/>
    <property type="match status" value="1"/>
</dbReference>
<feature type="chain" id="PRO_5012166778" description="Dockerin domain-containing protein" evidence="1">
    <location>
        <begin position="23"/>
        <end position="285"/>
    </location>
</feature>
<feature type="signal peptide" evidence="1">
    <location>
        <begin position="1"/>
        <end position="22"/>
    </location>
</feature>
<dbReference type="SUPFAM" id="SSF49363">
    <property type="entry name" value="Purple acid phosphatase, N-terminal domain"/>
    <property type="match status" value="1"/>
</dbReference>
<evidence type="ECO:0000256" key="1">
    <source>
        <dbReference type="SAM" id="SignalP"/>
    </source>
</evidence>
<dbReference type="Proteomes" id="UP000485562">
    <property type="component" value="Unassembled WGS sequence"/>
</dbReference>
<dbReference type="AlphaFoldDB" id="A0A1V6C535"/>
<protein>
    <recommendedName>
        <fullName evidence="2">Dockerin domain-containing protein</fullName>
    </recommendedName>
</protein>
<organism evidence="3">
    <name type="scientific">candidate division TA06 bacterium ADurb.Bin131</name>
    <dbReference type="NCBI Taxonomy" id="1852827"/>
    <lineage>
        <taxon>Bacteria</taxon>
        <taxon>Bacteria division TA06</taxon>
    </lineage>
</organism>
<dbReference type="PROSITE" id="PS00018">
    <property type="entry name" value="EF_HAND_1"/>
    <property type="match status" value="1"/>
</dbReference>
<evidence type="ECO:0000313" key="3">
    <source>
        <dbReference type="EMBL" id="OQB71986.1"/>
    </source>
</evidence>
<dbReference type="InterPro" id="IPR016134">
    <property type="entry name" value="Dockerin_dom"/>
</dbReference>
<reference evidence="3" key="1">
    <citation type="submission" date="2017-02" db="EMBL/GenBank/DDBJ databases">
        <title>Delving into the versatile metabolic prowess of the omnipresent phylum Bacteroidetes.</title>
        <authorList>
            <person name="Nobu M.K."/>
            <person name="Mei R."/>
            <person name="Narihiro T."/>
            <person name="Kuroda K."/>
            <person name="Liu W.-T."/>
        </authorList>
    </citation>
    <scope>NUCLEOTIDE SEQUENCE</scope>
    <source>
        <strain evidence="3">ADurb.Bin131</strain>
    </source>
</reference>
<dbReference type="InterPro" id="IPR018247">
    <property type="entry name" value="EF_Hand_1_Ca_BS"/>
</dbReference>
<dbReference type="CDD" id="cd14256">
    <property type="entry name" value="Dockerin_I"/>
    <property type="match status" value="1"/>
</dbReference>
<gene>
    <name evidence="3" type="ORF">BWX89_01546</name>
</gene>
<keyword evidence="1" id="KW-0732">Signal</keyword>
<proteinExistence type="predicted"/>
<evidence type="ECO:0000259" key="2">
    <source>
        <dbReference type="PROSITE" id="PS51766"/>
    </source>
</evidence>
<dbReference type="SUPFAM" id="SSF63446">
    <property type="entry name" value="Type I dockerin domain"/>
    <property type="match status" value="1"/>
</dbReference>
<feature type="domain" description="Dockerin" evidence="2">
    <location>
        <begin position="225"/>
        <end position="285"/>
    </location>
</feature>
<dbReference type="Gene3D" id="1.10.1330.10">
    <property type="entry name" value="Dockerin domain"/>
    <property type="match status" value="1"/>
</dbReference>
<dbReference type="InterPro" id="IPR008963">
    <property type="entry name" value="Purple_acid_Pase-like_N"/>
</dbReference>
<dbReference type="InterPro" id="IPR036439">
    <property type="entry name" value="Dockerin_dom_sf"/>
</dbReference>
<comment type="caution">
    <text evidence="3">The sequence shown here is derived from an EMBL/GenBank/DDBJ whole genome shotgun (WGS) entry which is preliminary data.</text>
</comment>
<dbReference type="GO" id="GO:0046872">
    <property type="term" value="F:metal ion binding"/>
    <property type="evidence" value="ECO:0007669"/>
    <property type="project" value="InterPro"/>
</dbReference>